<accession>A0A2H0DW53</accession>
<dbReference type="EMBL" id="PCTS01000031">
    <property type="protein sequence ID" value="PIP86405.1"/>
    <property type="molecule type" value="Genomic_DNA"/>
</dbReference>
<evidence type="ECO:0000313" key="2">
    <source>
        <dbReference type="Proteomes" id="UP000231276"/>
    </source>
</evidence>
<reference evidence="1 2" key="1">
    <citation type="submission" date="2017-09" db="EMBL/GenBank/DDBJ databases">
        <title>Depth-based differentiation of microbial function through sediment-hosted aquifers and enrichment of novel symbionts in the deep terrestrial subsurface.</title>
        <authorList>
            <person name="Probst A.J."/>
            <person name="Ladd B."/>
            <person name="Jarett J.K."/>
            <person name="Geller-Mcgrath D.E."/>
            <person name="Sieber C.M."/>
            <person name="Emerson J.B."/>
            <person name="Anantharaman K."/>
            <person name="Thomas B.C."/>
            <person name="Malmstrom R."/>
            <person name="Stieglmeier M."/>
            <person name="Klingl A."/>
            <person name="Woyke T."/>
            <person name="Ryan C.M."/>
            <person name="Banfield J.F."/>
        </authorList>
    </citation>
    <scope>NUCLEOTIDE SEQUENCE [LARGE SCALE GENOMIC DNA]</scope>
    <source>
        <strain evidence="1">CG22_combo_CG10-13_8_21_14_all_43_18</strain>
    </source>
</reference>
<evidence type="ECO:0000313" key="1">
    <source>
        <dbReference type="EMBL" id="PIP86405.1"/>
    </source>
</evidence>
<dbReference type="Proteomes" id="UP000231276">
    <property type="component" value="Unassembled WGS sequence"/>
</dbReference>
<proteinExistence type="predicted"/>
<protein>
    <recommendedName>
        <fullName evidence="3">HTH deoR-type domain-containing protein</fullName>
    </recommendedName>
</protein>
<dbReference type="AlphaFoldDB" id="A0A2H0DW53"/>
<gene>
    <name evidence="1" type="ORF">COW82_02245</name>
</gene>
<comment type="caution">
    <text evidence="1">The sequence shown here is derived from an EMBL/GenBank/DDBJ whole genome shotgun (WGS) entry which is preliminary data.</text>
</comment>
<organism evidence="1 2">
    <name type="scientific">Candidatus Campbellbacteria bacterium CG22_combo_CG10-13_8_21_14_all_43_18</name>
    <dbReference type="NCBI Taxonomy" id="1974530"/>
    <lineage>
        <taxon>Bacteria</taxon>
        <taxon>Candidatus Campbelliibacteriota</taxon>
    </lineage>
</organism>
<dbReference type="InterPro" id="IPR036388">
    <property type="entry name" value="WH-like_DNA-bd_sf"/>
</dbReference>
<evidence type="ECO:0008006" key="3">
    <source>
        <dbReference type="Google" id="ProtNLM"/>
    </source>
</evidence>
<sequence>MSVIKSKFLKDIFYRTKNKSKGHFLLKDKKMDENKRKTEDKNIQKSLEISVFGNNENLSFIHKKSEKISCAIYLVTNHLDDKEPLKRTIRSESLGLIKDTISLTGNFSENLWSSEKLGRRITAIISFLDLLFGAGLISKANHLILRTEIGNLASFLEVEANIINYEGRKLESVFFDVPGRSAEEIGRIMETLSLSQEEKISGKEVLSDNLKDISKGHKDKGQMSFINKKDISVQKERIFRRGSARKQKIISFIKLKKEVSIKDITSVIKDFSEKTLQRDLISLVKAGVLKKRGKKRWSLYYLA</sequence>
<dbReference type="Gene3D" id="1.10.10.10">
    <property type="entry name" value="Winged helix-like DNA-binding domain superfamily/Winged helix DNA-binding domain"/>
    <property type="match status" value="1"/>
</dbReference>
<name>A0A2H0DW53_9BACT</name>